<keyword evidence="7" id="KW-1185">Reference proteome</keyword>
<dbReference type="PANTHER" id="PTHR43649:SF31">
    <property type="entry name" value="SN-GLYCEROL-3-PHOSPHATE-BINDING PERIPLASMIC PROTEIN UGPB"/>
    <property type="match status" value="1"/>
</dbReference>
<dbReference type="Proteomes" id="UP000254051">
    <property type="component" value="Unassembled WGS sequence"/>
</dbReference>
<name>A0A316AQD9_9FIRM</name>
<proteinExistence type="inferred from homology"/>
<dbReference type="RefSeq" id="WP_109708625.1">
    <property type="nucleotide sequence ID" value="NZ_QGDS01000001.1"/>
</dbReference>
<protein>
    <submittedName>
        <fullName evidence="6">Carbohydrate ABC transporter substrate-binding protein, CUT1 family</fullName>
    </submittedName>
</protein>
<keyword evidence="3" id="KW-0813">Transport</keyword>
<dbReference type="InterPro" id="IPR050490">
    <property type="entry name" value="Bact_solute-bd_prot1"/>
</dbReference>
<dbReference type="OrthoDB" id="9764785at2"/>
<keyword evidence="4 5" id="KW-0732">Signal</keyword>
<feature type="chain" id="PRO_5043163611" evidence="5">
    <location>
        <begin position="27"/>
        <end position="489"/>
    </location>
</feature>
<evidence type="ECO:0000256" key="4">
    <source>
        <dbReference type="ARBA" id="ARBA00022729"/>
    </source>
</evidence>
<evidence type="ECO:0000313" key="7">
    <source>
        <dbReference type="Proteomes" id="UP000254051"/>
    </source>
</evidence>
<dbReference type="Pfam" id="PF13416">
    <property type="entry name" value="SBP_bac_8"/>
    <property type="match status" value="1"/>
</dbReference>
<organism evidence="6 7">
    <name type="scientific">Faecalicatena contorta</name>
    <dbReference type="NCBI Taxonomy" id="39482"/>
    <lineage>
        <taxon>Bacteria</taxon>
        <taxon>Bacillati</taxon>
        <taxon>Bacillota</taxon>
        <taxon>Clostridia</taxon>
        <taxon>Lachnospirales</taxon>
        <taxon>Lachnospiraceae</taxon>
        <taxon>Faecalicatena</taxon>
    </lineage>
</organism>
<dbReference type="EMBL" id="UHJJ01000001">
    <property type="protein sequence ID" value="SUQ12615.1"/>
    <property type="molecule type" value="Genomic_DNA"/>
</dbReference>
<dbReference type="Gene3D" id="3.40.190.10">
    <property type="entry name" value="Periplasmic binding protein-like II"/>
    <property type="match status" value="1"/>
</dbReference>
<dbReference type="AlphaFoldDB" id="A0A316AQD9"/>
<evidence type="ECO:0000256" key="3">
    <source>
        <dbReference type="ARBA" id="ARBA00022448"/>
    </source>
</evidence>
<sequence>MRYTLKKTASLFMVLVLFLMPGCSSAKMINSEEESLLDPDHPVTIEIWHYYNGAQQDAMHKLVSEFNEGYGSELGIKVKASSLGNVSDLEENVMASIDGKVGAKDIPNVFAAYADTAYAVDKRGLAVDLKKYMTDDEIEEYISSYIDEGRFSSEDSLKIFPVAKATEVFMLNKTDWDKFSKATGASLKDISTVGGVTAVSQKYYEWTDSLTEIPDDGKAFFGRDAMANYFIIGARQMGIEIFSIKDGVPSLNFDKKVIRRLWDNYYIPYINGYFASSGKFRSDDIKTGNILSFIGSSAGATFFPDQVTLDDTHTYDIEMQAFECPQFENSERFSVQQGAGMVVTKAGSEAEIKASVEFLKWFTDTEQNIRFAVSSGYLPVKKNANNKELIEGSLQEANNSVVQVLDASLQQIEDSTLYTTRAFEQGTSARNILEYSLSDKAFQDRAEVVASIQAGMSRQEAVSKYTSDDNFDRWYQDTKSSLEALINVK</sequence>
<comment type="subcellular location">
    <subcellularLocation>
        <location evidence="1">Cell envelope</location>
    </subcellularLocation>
</comment>
<dbReference type="InterPro" id="IPR006059">
    <property type="entry name" value="SBP"/>
</dbReference>
<reference evidence="7" key="1">
    <citation type="submission" date="2017-07" db="EMBL/GenBank/DDBJ databases">
        <authorList>
            <person name="Varghese N."/>
            <person name="Submissions S."/>
        </authorList>
    </citation>
    <scope>NUCLEOTIDE SEQUENCE [LARGE SCALE GENOMIC DNA]</scope>
    <source>
        <strain evidence="7">NLAE-zl-C134</strain>
    </source>
</reference>
<dbReference type="SUPFAM" id="SSF53850">
    <property type="entry name" value="Periplasmic binding protein-like II"/>
    <property type="match status" value="1"/>
</dbReference>
<evidence type="ECO:0000256" key="5">
    <source>
        <dbReference type="SAM" id="SignalP"/>
    </source>
</evidence>
<evidence type="ECO:0000256" key="2">
    <source>
        <dbReference type="ARBA" id="ARBA00008520"/>
    </source>
</evidence>
<dbReference type="GO" id="GO:0030313">
    <property type="term" value="C:cell envelope"/>
    <property type="evidence" value="ECO:0007669"/>
    <property type="project" value="UniProtKB-SubCell"/>
</dbReference>
<dbReference type="PANTHER" id="PTHR43649">
    <property type="entry name" value="ARABINOSE-BINDING PROTEIN-RELATED"/>
    <property type="match status" value="1"/>
</dbReference>
<comment type="similarity">
    <text evidence="2">Belongs to the bacterial solute-binding protein 1 family.</text>
</comment>
<accession>A0A316AQD9</accession>
<evidence type="ECO:0000256" key="1">
    <source>
        <dbReference type="ARBA" id="ARBA00004196"/>
    </source>
</evidence>
<gene>
    <name evidence="6" type="ORF">SAMN05216529_101512</name>
</gene>
<evidence type="ECO:0000313" key="6">
    <source>
        <dbReference type="EMBL" id="SUQ12615.1"/>
    </source>
</evidence>
<feature type="signal peptide" evidence="5">
    <location>
        <begin position="1"/>
        <end position="26"/>
    </location>
</feature>